<dbReference type="Proteomes" id="UP000185911">
    <property type="component" value="Unassembled WGS sequence"/>
</dbReference>
<evidence type="ECO:0000313" key="3">
    <source>
        <dbReference type="Proteomes" id="UP000185911"/>
    </source>
</evidence>
<dbReference type="RefSeq" id="WP_083633766.1">
    <property type="nucleotide sequence ID" value="NZ_MSYM01000007.1"/>
</dbReference>
<proteinExistence type="predicted"/>
<evidence type="ECO:0000259" key="1">
    <source>
        <dbReference type="Pfam" id="PF01814"/>
    </source>
</evidence>
<dbReference type="STRING" id="81479.RA876_17720"/>
<name>A0A1Q8YI37_9BURK</name>
<dbReference type="InterPro" id="IPR012312">
    <property type="entry name" value="Hemerythrin-like"/>
</dbReference>
<dbReference type="AlphaFoldDB" id="A0A1Q8YI37"/>
<keyword evidence="3" id="KW-1185">Reference proteome</keyword>
<organism evidence="2 3">
    <name type="scientific">Rhodoferax antarcticus ANT.BR</name>
    <dbReference type="NCBI Taxonomy" id="1111071"/>
    <lineage>
        <taxon>Bacteria</taxon>
        <taxon>Pseudomonadati</taxon>
        <taxon>Pseudomonadota</taxon>
        <taxon>Betaproteobacteria</taxon>
        <taxon>Burkholderiales</taxon>
        <taxon>Comamonadaceae</taxon>
        <taxon>Rhodoferax</taxon>
    </lineage>
</organism>
<gene>
    <name evidence="2" type="ORF">BLL52_0751</name>
</gene>
<sequence length="146" mass="16303">MQRAWHHPLPNFVLSAAIQRAVTLKGLSLEHHEALVLARRARATATNPHSDTARAQRHHLLERWAQQFAPHFALEEQTLFPALARAGHTEVAAEALMQHVALRELVARLRQDDALALAAWGDALDIHVRFEECTVFPLAQAVLDPA</sequence>
<dbReference type="Pfam" id="PF01814">
    <property type="entry name" value="Hemerythrin"/>
    <property type="match status" value="1"/>
</dbReference>
<feature type="domain" description="Hemerythrin-like" evidence="1">
    <location>
        <begin position="27"/>
        <end position="139"/>
    </location>
</feature>
<dbReference type="Gene3D" id="1.20.120.520">
    <property type="entry name" value="nmb1532 protein domain like"/>
    <property type="match status" value="1"/>
</dbReference>
<accession>A0A1Q8YI37</accession>
<dbReference type="EMBL" id="MSYM01000007">
    <property type="protein sequence ID" value="OLP07655.1"/>
    <property type="molecule type" value="Genomic_DNA"/>
</dbReference>
<reference evidence="2 3" key="1">
    <citation type="submission" date="2017-01" db="EMBL/GenBank/DDBJ databases">
        <title>Genome sequence of Rhodoferax antarcticus ANT.BR, a psychrophilic purple nonsulfur bacterium from an Antarctic microbial mat.</title>
        <authorList>
            <person name="Baker J."/>
            <person name="Riester C."/>
            <person name="Skinner B."/>
            <person name="Newell A."/>
            <person name="Swingley W."/>
            <person name="Madigan M."/>
            <person name="Jung D."/>
            <person name="Asao M."/>
            <person name="Chen M."/>
            <person name="Loughlin P."/>
            <person name="Pan H."/>
            <person name="Lin S."/>
            <person name="Li N."/>
            <person name="Shaw J."/>
            <person name="Prado M."/>
            <person name="Sherman C."/>
            <person name="Li X."/>
            <person name="Tang J."/>
            <person name="Blankenship R."/>
            <person name="Zhao T."/>
            <person name="Touchman J."/>
            <person name="Sattley M."/>
        </authorList>
    </citation>
    <scope>NUCLEOTIDE SEQUENCE [LARGE SCALE GENOMIC DNA]</scope>
    <source>
        <strain evidence="2 3">ANT.BR</strain>
    </source>
</reference>
<comment type="caution">
    <text evidence="2">The sequence shown here is derived from an EMBL/GenBank/DDBJ whole genome shotgun (WGS) entry which is preliminary data.</text>
</comment>
<evidence type="ECO:0000313" key="2">
    <source>
        <dbReference type="EMBL" id="OLP07655.1"/>
    </source>
</evidence>
<protein>
    <submittedName>
        <fullName evidence="2">Hemerythrin HHE cation binding domain protein</fullName>
    </submittedName>
</protein>